<name>M1AYP6_SOLTU</name>
<dbReference type="InterPro" id="IPR016181">
    <property type="entry name" value="Acyl_CoA_acyltransferase"/>
</dbReference>
<reference evidence="6" key="1">
    <citation type="journal article" date="2011" name="Nature">
        <title>Genome sequence and analysis of the tuber crop potato.</title>
        <authorList>
            <consortium name="The Potato Genome Sequencing Consortium"/>
        </authorList>
    </citation>
    <scope>NUCLEOTIDE SEQUENCE [LARGE SCALE GENOMIC DNA]</scope>
    <source>
        <strain evidence="6">cv. DM1-3 516 R44</strain>
    </source>
</reference>
<comment type="subcellular location">
    <subcellularLocation>
        <location evidence="1">Nucleus</location>
    </subcellularLocation>
</comment>
<dbReference type="HOGENOM" id="CLU_1527783_0_0_1"/>
<dbReference type="Gene3D" id="3.40.630.30">
    <property type="match status" value="1"/>
</dbReference>
<dbReference type="InterPro" id="IPR051579">
    <property type="entry name" value="DDR_Transcriptional_Reg"/>
</dbReference>
<dbReference type="AlphaFoldDB" id="M1AYP6"/>
<dbReference type="eggNOG" id="KOG2043">
    <property type="taxonomic scope" value="Eukaryota"/>
</dbReference>
<protein>
    <recommendedName>
        <fullName evidence="7">N-acetyltransferase domain-containing protein</fullName>
    </recommendedName>
</protein>
<evidence type="ECO:0000256" key="1">
    <source>
        <dbReference type="ARBA" id="ARBA00004123"/>
    </source>
</evidence>
<dbReference type="STRING" id="4113.M1AYP6"/>
<evidence type="ECO:0000256" key="2">
    <source>
        <dbReference type="ARBA" id="ARBA00022763"/>
    </source>
</evidence>
<dbReference type="PaxDb" id="4113-PGSC0003DMT400033152"/>
<evidence type="ECO:0000313" key="6">
    <source>
        <dbReference type="Proteomes" id="UP000011115"/>
    </source>
</evidence>
<evidence type="ECO:0008006" key="7">
    <source>
        <dbReference type="Google" id="ProtNLM"/>
    </source>
</evidence>
<dbReference type="Gramene" id="PGSC0003DMT400033152">
    <property type="protein sequence ID" value="PGSC0003DMT400033152"/>
    <property type="gene ID" value="PGSC0003DMG400012726"/>
</dbReference>
<dbReference type="PANTHER" id="PTHR23196">
    <property type="entry name" value="PAX TRANSCRIPTION ACTIVATION DOMAIN INTERACTING PROTEIN"/>
    <property type="match status" value="1"/>
</dbReference>
<feature type="compositionally biased region" description="Polar residues" evidence="4">
    <location>
        <begin position="153"/>
        <end position="176"/>
    </location>
</feature>
<keyword evidence="2" id="KW-0227">DNA damage</keyword>
<evidence type="ECO:0000256" key="3">
    <source>
        <dbReference type="ARBA" id="ARBA00023242"/>
    </source>
</evidence>
<dbReference type="EnsemblPlants" id="PGSC0003DMT400033152">
    <property type="protein sequence ID" value="PGSC0003DMT400033152"/>
    <property type="gene ID" value="PGSC0003DMG400012726"/>
</dbReference>
<keyword evidence="3" id="KW-0539">Nucleus</keyword>
<evidence type="ECO:0000313" key="5">
    <source>
        <dbReference type="EnsemblPlants" id="PGSC0003DMT400033152"/>
    </source>
</evidence>
<sequence>MNYAANTGKESQFLERCVSNGKYCTLVLKTKDDIDPGEGIGYLIYLELRKRLQHVGVRTVLCWGDKESEGFWLKQGFSVIGQVDTKGRARKLPIKADIRKALCFPGGSNLMISHFNKDNLQSSAVYLNLKFPLKPLREDCQSPILQEQRDTPSEGNNHSLGRSQATKTMGSNYYGK</sequence>
<organism evidence="5 6">
    <name type="scientific">Solanum tuberosum</name>
    <name type="common">Potato</name>
    <dbReference type="NCBI Taxonomy" id="4113"/>
    <lineage>
        <taxon>Eukaryota</taxon>
        <taxon>Viridiplantae</taxon>
        <taxon>Streptophyta</taxon>
        <taxon>Embryophyta</taxon>
        <taxon>Tracheophyta</taxon>
        <taxon>Spermatophyta</taxon>
        <taxon>Magnoliopsida</taxon>
        <taxon>eudicotyledons</taxon>
        <taxon>Gunneridae</taxon>
        <taxon>Pentapetalae</taxon>
        <taxon>asterids</taxon>
        <taxon>lamiids</taxon>
        <taxon>Solanales</taxon>
        <taxon>Solanaceae</taxon>
        <taxon>Solanoideae</taxon>
        <taxon>Solaneae</taxon>
        <taxon>Solanum</taxon>
    </lineage>
</organism>
<dbReference type="GO" id="GO:0006974">
    <property type="term" value="P:DNA damage response"/>
    <property type="evidence" value="ECO:0007669"/>
    <property type="project" value="UniProtKB-KW"/>
</dbReference>
<feature type="region of interest" description="Disordered" evidence="4">
    <location>
        <begin position="147"/>
        <end position="176"/>
    </location>
</feature>
<dbReference type="PANTHER" id="PTHR23196:SF8">
    <property type="entry name" value="N-ACETYLTRANSFERASE"/>
    <property type="match status" value="1"/>
</dbReference>
<keyword evidence="6" id="KW-1185">Reference proteome</keyword>
<reference evidence="5" key="2">
    <citation type="submission" date="2015-06" db="UniProtKB">
        <authorList>
            <consortium name="EnsemblPlants"/>
        </authorList>
    </citation>
    <scope>IDENTIFICATION</scope>
    <source>
        <strain evidence="5">DM1-3 516 R44</strain>
    </source>
</reference>
<dbReference type="Proteomes" id="UP000011115">
    <property type="component" value="Unassembled WGS sequence"/>
</dbReference>
<dbReference type="InParanoid" id="M1AYP6"/>
<dbReference type="SUPFAM" id="SSF55729">
    <property type="entry name" value="Acyl-CoA N-acyltransferases (Nat)"/>
    <property type="match status" value="1"/>
</dbReference>
<proteinExistence type="predicted"/>
<dbReference type="GO" id="GO:0005634">
    <property type="term" value="C:nucleus"/>
    <property type="evidence" value="ECO:0007669"/>
    <property type="project" value="UniProtKB-SubCell"/>
</dbReference>
<evidence type="ECO:0000256" key="4">
    <source>
        <dbReference type="SAM" id="MobiDB-lite"/>
    </source>
</evidence>
<accession>M1AYP6</accession>